<dbReference type="AlphaFoldDB" id="A0A1V9EA62"/>
<name>A0A1V9EA62_9BACT</name>
<dbReference type="RefSeq" id="WP_081203415.1">
    <property type="nucleotide sequence ID" value="NZ_FOCZ01000005.1"/>
</dbReference>
<sequence>MTAPEVKDLVHQFEIGRLPKEKWTHEAHFAMALWYCCLQPLPQAIESIKEGIKKYNISIGGENTDHAGYHETITVFYTRHIINYVLQTGAGRQFEVILNGFWQQEFLKKDFPLKYYSRELLMSKEARKNWLTPDLQPLML</sequence>
<evidence type="ECO:0000313" key="2">
    <source>
        <dbReference type="Proteomes" id="UP000192610"/>
    </source>
</evidence>
<dbReference type="STRING" id="354355.SAMN05660816_03211"/>
<reference evidence="2" key="1">
    <citation type="submission" date="2016-04" db="EMBL/GenBank/DDBJ databases">
        <authorList>
            <person name="Chen L."/>
            <person name="Zhuang W."/>
            <person name="Wang G."/>
        </authorList>
    </citation>
    <scope>NUCLEOTIDE SEQUENCE [LARGE SCALE GENOMIC DNA]</scope>
    <source>
        <strain evidence="2">17621</strain>
    </source>
</reference>
<dbReference type="EMBL" id="LVXG01000056">
    <property type="protein sequence ID" value="OQP43003.1"/>
    <property type="molecule type" value="Genomic_DNA"/>
</dbReference>
<dbReference type="Proteomes" id="UP000192610">
    <property type="component" value="Unassembled WGS sequence"/>
</dbReference>
<accession>A0A1V9EA62</accession>
<dbReference type="OrthoDB" id="117988at2"/>
<gene>
    <name evidence="1" type="ORF">A4H97_12715</name>
</gene>
<keyword evidence="2" id="KW-1185">Reference proteome</keyword>
<comment type="caution">
    <text evidence="1">The sequence shown here is derived from an EMBL/GenBank/DDBJ whole genome shotgun (WGS) entry which is preliminary data.</text>
</comment>
<evidence type="ECO:0000313" key="1">
    <source>
        <dbReference type="EMBL" id="OQP43003.1"/>
    </source>
</evidence>
<organism evidence="1 2">
    <name type="scientific">Niastella yeongjuensis</name>
    <dbReference type="NCBI Taxonomy" id="354355"/>
    <lineage>
        <taxon>Bacteria</taxon>
        <taxon>Pseudomonadati</taxon>
        <taxon>Bacteroidota</taxon>
        <taxon>Chitinophagia</taxon>
        <taxon>Chitinophagales</taxon>
        <taxon>Chitinophagaceae</taxon>
        <taxon>Niastella</taxon>
    </lineage>
</organism>
<protein>
    <submittedName>
        <fullName evidence="1">Uncharacterized protein</fullName>
    </submittedName>
</protein>
<proteinExistence type="predicted"/>